<feature type="compositionally biased region" description="Polar residues" evidence="11">
    <location>
        <begin position="282"/>
        <end position="303"/>
    </location>
</feature>
<keyword evidence="4" id="KW-0808">Transferase</keyword>
<accession>A0AAW1VC06</accession>
<dbReference type="EMBL" id="JARQZJ010000123">
    <property type="protein sequence ID" value="KAK9889832.1"/>
    <property type="molecule type" value="Genomic_DNA"/>
</dbReference>
<dbReference type="EC" id="2.7.11.1" evidence="2"/>
<evidence type="ECO:0000313" key="13">
    <source>
        <dbReference type="EMBL" id="KAK9889832.1"/>
    </source>
</evidence>
<dbReference type="Gene3D" id="1.10.533.10">
    <property type="entry name" value="Death Domain, Fas"/>
    <property type="match status" value="1"/>
</dbReference>
<name>A0AAW1VC06_9CUCU</name>
<evidence type="ECO:0000256" key="9">
    <source>
        <dbReference type="ARBA" id="ARBA00048679"/>
    </source>
</evidence>
<keyword evidence="3" id="KW-0723">Serine/threonine-protein kinase</keyword>
<comment type="caution">
    <text evidence="13">The sequence shown here is derived from an EMBL/GenBank/DDBJ whole genome shotgun (WGS) entry which is preliminary data.</text>
</comment>
<dbReference type="Gene3D" id="1.10.510.10">
    <property type="entry name" value="Transferase(Phosphotransferase) domain 1"/>
    <property type="match status" value="1"/>
</dbReference>
<feature type="region of interest" description="Disordered" evidence="11">
    <location>
        <begin position="235"/>
        <end position="303"/>
    </location>
</feature>
<evidence type="ECO:0000256" key="10">
    <source>
        <dbReference type="PROSITE-ProRule" id="PRU10141"/>
    </source>
</evidence>
<dbReference type="Proteomes" id="UP001431783">
    <property type="component" value="Unassembled WGS sequence"/>
</dbReference>
<evidence type="ECO:0000256" key="3">
    <source>
        <dbReference type="ARBA" id="ARBA00022527"/>
    </source>
</evidence>
<evidence type="ECO:0000259" key="12">
    <source>
        <dbReference type="PROSITE" id="PS50011"/>
    </source>
</evidence>
<dbReference type="FunFam" id="1.10.510.10:FF:000754">
    <property type="entry name" value="Interleukin-1 receptor-associated kinase"/>
    <property type="match status" value="1"/>
</dbReference>
<dbReference type="Gene3D" id="3.30.200.20">
    <property type="entry name" value="Phosphorylase Kinase, domain 1"/>
    <property type="match status" value="1"/>
</dbReference>
<dbReference type="CDD" id="cd08308">
    <property type="entry name" value="Death_Tube"/>
    <property type="match status" value="1"/>
</dbReference>
<dbReference type="PANTHER" id="PTHR27001:SF931">
    <property type="entry name" value="OS11G0664100 PROTEIN"/>
    <property type="match status" value="1"/>
</dbReference>
<dbReference type="InterPro" id="IPR011029">
    <property type="entry name" value="DEATH-like_dom_sf"/>
</dbReference>
<dbReference type="InterPro" id="IPR029397">
    <property type="entry name" value="Tube_Death"/>
</dbReference>
<dbReference type="GO" id="GO:0005886">
    <property type="term" value="C:plasma membrane"/>
    <property type="evidence" value="ECO:0007669"/>
    <property type="project" value="TreeGrafter"/>
</dbReference>
<dbReference type="SMART" id="SM00220">
    <property type="entry name" value="S_TKc"/>
    <property type="match status" value="1"/>
</dbReference>
<keyword evidence="6" id="KW-0418">Kinase</keyword>
<keyword evidence="7 10" id="KW-0067">ATP-binding</keyword>
<dbReference type="InterPro" id="IPR008271">
    <property type="entry name" value="Ser/Thr_kinase_AS"/>
</dbReference>
<sequence length="718" mass="79212">MAIDASLEIRKLPTSHLSQLSLILESAGQWKKFMAIIPNKIIKDSYDCSINSGNRPKYNSDHIRLIETASEKYNRAGTEILLDEWGCSGRIRPAVGHLLNILVRAELFRAADYVSEKILHCEKPKRPSEGPAAPIPTKLDEHLIEEILDNIDYSSSLIENVNPYSFNNNLDHDIKSSHIPQIVVTPEADELMMMSGNSSSNAEQEVSSMMKFSVTSSQSRTTSSLPVLIAPSVSDKSEISSGPNVPVMTIGSNIPNISSLDQESESNTSNSSNRPNVPVMTIGSNIPNISSLNQESESNTPNSINSSYIPRISELIQSNISIPNIDELISDNVQTYSSDNFSESVGISIPDINVSASGAGLVYPENKTDMDVCIPNLECLMPQIRRSSLNVSTNFESSKFHHYMSPLPSLTLNTCLPHFAYQELEAATLNFNEDHFTDLNGSGRFLGSGAFGKVFLATGLLDKLVAVKKIILGNVEVVNVDDTVTKQFKNEVEVLSRFKHENLLALVGYSCDGCTYCLVYDYIPGGTLKNRLQSVDKKLMWEDRVSIAHDLSKAISYLHTAFSSPVIHRDIKTANILLDNSNKPKLGDFGITKLLNNQNTNTCTVIGTSVYMSPEAFRGDISVKLDTFSFGVVLLELLTSLPTYDENRADRDLVTHIQEQCEDSVKTVLDTSVGTWVKNDSNFADEIFSLALQCLEEKKNRPIMVSVTKMLADIFAKL</sequence>
<comment type="catalytic activity">
    <reaction evidence="8">
        <text>L-threonyl-[protein] + ATP = O-phospho-L-threonyl-[protein] + ADP + H(+)</text>
        <dbReference type="Rhea" id="RHEA:46608"/>
        <dbReference type="Rhea" id="RHEA-COMP:11060"/>
        <dbReference type="Rhea" id="RHEA-COMP:11605"/>
        <dbReference type="ChEBI" id="CHEBI:15378"/>
        <dbReference type="ChEBI" id="CHEBI:30013"/>
        <dbReference type="ChEBI" id="CHEBI:30616"/>
        <dbReference type="ChEBI" id="CHEBI:61977"/>
        <dbReference type="ChEBI" id="CHEBI:456216"/>
        <dbReference type="EC" id="2.7.11.1"/>
    </reaction>
</comment>
<dbReference type="InterPro" id="IPR017441">
    <property type="entry name" value="Protein_kinase_ATP_BS"/>
</dbReference>
<dbReference type="PROSITE" id="PS50011">
    <property type="entry name" value="PROTEIN_KINASE_DOM"/>
    <property type="match status" value="1"/>
</dbReference>
<dbReference type="InterPro" id="IPR011009">
    <property type="entry name" value="Kinase-like_dom_sf"/>
</dbReference>
<feature type="domain" description="Protein kinase" evidence="12">
    <location>
        <begin position="440"/>
        <end position="716"/>
    </location>
</feature>
<dbReference type="PROSITE" id="PS00108">
    <property type="entry name" value="PROTEIN_KINASE_ST"/>
    <property type="match status" value="1"/>
</dbReference>
<dbReference type="SUPFAM" id="SSF47986">
    <property type="entry name" value="DEATH domain"/>
    <property type="match status" value="1"/>
</dbReference>
<comment type="catalytic activity">
    <reaction evidence="9">
        <text>L-seryl-[protein] + ATP = O-phospho-L-seryl-[protein] + ADP + H(+)</text>
        <dbReference type="Rhea" id="RHEA:17989"/>
        <dbReference type="Rhea" id="RHEA-COMP:9863"/>
        <dbReference type="Rhea" id="RHEA-COMP:11604"/>
        <dbReference type="ChEBI" id="CHEBI:15378"/>
        <dbReference type="ChEBI" id="CHEBI:29999"/>
        <dbReference type="ChEBI" id="CHEBI:30616"/>
        <dbReference type="ChEBI" id="CHEBI:83421"/>
        <dbReference type="ChEBI" id="CHEBI:456216"/>
        <dbReference type="EC" id="2.7.11.1"/>
    </reaction>
</comment>
<comment type="similarity">
    <text evidence="1">Belongs to the protein kinase superfamily. TKL Ser/Thr protein kinase family. Pelle subfamily.</text>
</comment>
<evidence type="ECO:0000256" key="2">
    <source>
        <dbReference type="ARBA" id="ARBA00012513"/>
    </source>
</evidence>
<dbReference type="PANTHER" id="PTHR27001">
    <property type="entry name" value="OS01G0253100 PROTEIN"/>
    <property type="match status" value="1"/>
</dbReference>
<evidence type="ECO:0000256" key="1">
    <source>
        <dbReference type="ARBA" id="ARBA00008718"/>
    </source>
</evidence>
<evidence type="ECO:0000313" key="14">
    <source>
        <dbReference type="Proteomes" id="UP001431783"/>
    </source>
</evidence>
<evidence type="ECO:0000256" key="7">
    <source>
        <dbReference type="ARBA" id="ARBA00022840"/>
    </source>
</evidence>
<dbReference type="GO" id="GO:0004674">
    <property type="term" value="F:protein serine/threonine kinase activity"/>
    <property type="evidence" value="ECO:0007669"/>
    <property type="project" value="UniProtKB-KW"/>
</dbReference>
<evidence type="ECO:0000256" key="4">
    <source>
        <dbReference type="ARBA" id="ARBA00022679"/>
    </source>
</evidence>
<evidence type="ECO:0000256" key="8">
    <source>
        <dbReference type="ARBA" id="ARBA00047899"/>
    </source>
</evidence>
<dbReference type="Pfam" id="PF00069">
    <property type="entry name" value="Pkinase"/>
    <property type="match status" value="1"/>
</dbReference>
<dbReference type="PROSITE" id="PS00107">
    <property type="entry name" value="PROTEIN_KINASE_ATP"/>
    <property type="match status" value="1"/>
</dbReference>
<protein>
    <recommendedName>
        <fullName evidence="2">non-specific serine/threonine protein kinase</fullName>
        <ecNumber evidence="2">2.7.11.1</ecNumber>
    </recommendedName>
</protein>
<evidence type="ECO:0000256" key="6">
    <source>
        <dbReference type="ARBA" id="ARBA00022777"/>
    </source>
</evidence>
<gene>
    <name evidence="13" type="ORF">WA026_007199</name>
</gene>
<feature type="compositionally biased region" description="Polar residues" evidence="11">
    <location>
        <begin position="250"/>
        <end position="261"/>
    </location>
</feature>
<organism evidence="13 14">
    <name type="scientific">Henosepilachna vigintioctopunctata</name>
    <dbReference type="NCBI Taxonomy" id="420089"/>
    <lineage>
        <taxon>Eukaryota</taxon>
        <taxon>Metazoa</taxon>
        <taxon>Ecdysozoa</taxon>
        <taxon>Arthropoda</taxon>
        <taxon>Hexapoda</taxon>
        <taxon>Insecta</taxon>
        <taxon>Pterygota</taxon>
        <taxon>Neoptera</taxon>
        <taxon>Endopterygota</taxon>
        <taxon>Coleoptera</taxon>
        <taxon>Polyphaga</taxon>
        <taxon>Cucujiformia</taxon>
        <taxon>Coccinelloidea</taxon>
        <taxon>Coccinellidae</taxon>
        <taxon>Epilachninae</taxon>
        <taxon>Epilachnini</taxon>
        <taxon>Henosepilachna</taxon>
    </lineage>
</organism>
<reference evidence="13 14" key="1">
    <citation type="submission" date="2023-03" db="EMBL/GenBank/DDBJ databases">
        <title>Genome insight into feeding habits of ladybird beetles.</title>
        <authorList>
            <person name="Li H.-S."/>
            <person name="Huang Y.-H."/>
            <person name="Pang H."/>
        </authorList>
    </citation>
    <scope>NUCLEOTIDE SEQUENCE [LARGE SCALE GENOMIC DNA]</scope>
    <source>
        <strain evidence="13">SYSU_2023b</strain>
        <tissue evidence="13">Whole body</tissue>
    </source>
</reference>
<dbReference type="SUPFAM" id="SSF56112">
    <property type="entry name" value="Protein kinase-like (PK-like)"/>
    <property type="match status" value="1"/>
</dbReference>
<dbReference type="InterPro" id="IPR000719">
    <property type="entry name" value="Prot_kinase_dom"/>
</dbReference>
<keyword evidence="14" id="KW-1185">Reference proteome</keyword>
<proteinExistence type="inferred from homology"/>
<evidence type="ECO:0000256" key="11">
    <source>
        <dbReference type="SAM" id="MobiDB-lite"/>
    </source>
</evidence>
<keyword evidence="5 10" id="KW-0547">Nucleotide-binding</keyword>
<feature type="binding site" evidence="10">
    <location>
        <position position="469"/>
    </location>
    <ligand>
        <name>ATP</name>
        <dbReference type="ChEBI" id="CHEBI:30616"/>
    </ligand>
</feature>
<dbReference type="Pfam" id="PF14786">
    <property type="entry name" value="Death_2"/>
    <property type="match status" value="1"/>
</dbReference>
<dbReference type="GO" id="GO:0005524">
    <property type="term" value="F:ATP binding"/>
    <property type="evidence" value="ECO:0007669"/>
    <property type="project" value="UniProtKB-UniRule"/>
</dbReference>
<dbReference type="AlphaFoldDB" id="A0AAW1VC06"/>
<evidence type="ECO:0000256" key="5">
    <source>
        <dbReference type="ARBA" id="ARBA00022741"/>
    </source>
</evidence>